<feature type="domain" description="HAMP" evidence="16">
    <location>
        <begin position="202"/>
        <end position="255"/>
    </location>
</feature>
<keyword evidence="18" id="KW-1185">Reference proteome</keyword>
<dbReference type="PRINTS" id="PR00344">
    <property type="entry name" value="BCTRLSENSOR"/>
</dbReference>
<keyword evidence="11 14" id="KW-1133">Transmembrane helix</keyword>
<evidence type="ECO:0000256" key="13">
    <source>
        <dbReference type="ARBA" id="ARBA00023136"/>
    </source>
</evidence>
<evidence type="ECO:0000256" key="5">
    <source>
        <dbReference type="ARBA" id="ARBA00022553"/>
    </source>
</evidence>
<evidence type="ECO:0000256" key="9">
    <source>
        <dbReference type="ARBA" id="ARBA00022777"/>
    </source>
</evidence>
<dbReference type="GO" id="GO:0005886">
    <property type="term" value="C:plasma membrane"/>
    <property type="evidence" value="ECO:0007669"/>
    <property type="project" value="UniProtKB-SubCell"/>
</dbReference>
<dbReference type="InterPro" id="IPR005467">
    <property type="entry name" value="His_kinase_dom"/>
</dbReference>
<evidence type="ECO:0000256" key="11">
    <source>
        <dbReference type="ARBA" id="ARBA00022989"/>
    </source>
</evidence>
<protein>
    <recommendedName>
        <fullName evidence="3">histidine kinase</fullName>
        <ecNumber evidence="3">2.7.13.3</ecNumber>
    </recommendedName>
</protein>
<name>A0A2S7MZR2_9BACI</name>
<sequence>MKGKFTDEQDEEKRISLLRYWTIRYLVTLVIGLTIIGFVTGIIIRQSTLNKNLAIDRYLAEEVAARMLDQIVGTDIPTDGDAELFYNRQKLLELSGSPSIYVVDTNGSILMENRSKDHLNISSFSQKLISSNKEVRKLKNIDGKDYYLVKRPIALNDSVLGWIVVIQSEEELTAVDQEYKLLFLMVISAALLGWAAIYILSRRLLKPIENVAKAAKQVEAGNYDIELNEKVKEQEVYDLVHSFKEMAYKLEQLESIRAELLAGVTHELKTPVTSISGLLQAVNDEVVTGEEAKEFLAISLQETNRLQKMVSDLLDFNSFAANAIPVNKKPIYIGESLKEMVYQWSLIQDNVPIEVTIDKPDEDIEIYTDVLRLQQILLNLLNNARQAIQGKGKITITICLADAHWVAIDFQDNGPGIPAAEQDLIFERFYRGEEKKYKVRGLGLGLPFSKMLARAMGGDLKLKESSQDGTIFTITLPFDD</sequence>
<dbReference type="PANTHER" id="PTHR45436:SF5">
    <property type="entry name" value="SENSOR HISTIDINE KINASE TRCS"/>
    <property type="match status" value="1"/>
</dbReference>
<dbReference type="AlphaFoldDB" id="A0A2S7MZR2"/>
<dbReference type="OrthoDB" id="9813151at2"/>
<dbReference type="EMBL" id="PKOZ01000005">
    <property type="protein sequence ID" value="PQD95321.1"/>
    <property type="molecule type" value="Genomic_DNA"/>
</dbReference>
<dbReference type="SUPFAM" id="SSF158472">
    <property type="entry name" value="HAMP domain-like"/>
    <property type="match status" value="1"/>
</dbReference>
<keyword evidence="5" id="KW-0597">Phosphoprotein</keyword>
<dbReference type="SMART" id="SM00304">
    <property type="entry name" value="HAMP"/>
    <property type="match status" value="1"/>
</dbReference>
<evidence type="ECO:0000256" key="6">
    <source>
        <dbReference type="ARBA" id="ARBA00022679"/>
    </source>
</evidence>
<evidence type="ECO:0000256" key="4">
    <source>
        <dbReference type="ARBA" id="ARBA00022475"/>
    </source>
</evidence>
<dbReference type="InterPro" id="IPR003594">
    <property type="entry name" value="HATPase_dom"/>
</dbReference>
<keyword evidence="12" id="KW-0902">Two-component regulatory system</keyword>
<keyword evidence="8" id="KW-0547">Nucleotide-binding</keyword>
<dbReference type="Gene3D" id="6.10.340.10">
    <property type="match status" value="1"/>
</dbReference>
<comment type="subcellular location">
    <subcellularLocation>
        <location evidence="2">Cell membrane</location>
        <topology evidence="2">Multi-pass membrane protein</topology>
    </subcellularLocation>
</comment>
<keyword evidence="9 17" id="KW-0418">Kinase</keyword>
<evidence type="ECO:0000256" key="12">
    <source>
        <dbReference type="ARBA" id="ARBA00023012"/>
    </source>
</evidence>
<dbReference type="PANTHER" id="PTHR45436">
    <property type="entry name" value="SENSOR HISTIDINE KINASE YKOH"/>
    <property type="match status" value="1"/>
</dbReference>
<evidence type="ECO:0000256" key="8">
    <source>
        <dbReference type="ARBA" id="ARBA00022741"/>
    </source>
</evidence>
<evidence type="ECO:0000259" key="15">
    <source>
        <dbReference type="PROSITE" id="PS50109"/>
    </source>
</evidence>
<feature type="transmembrane region" description="Helical" evidence="14">
    <location>
        <begin position="181"/>
        <end position="200"/>
    </location>
</feature>
<dbReference type="Pfam" id="PF02518">
    <property type="entry name" value="HATPase_c"/>
    <property type="match status" value="1"/>
</dbReference>
<keyword evidence="4" id="KW-1003">Cell membrane</keyword>
<dbReference type="PROSITE" id="PS50109">
    <property type="entry name" value="HIS_KIN"/>
    <property type="match status" value="1"/>
</dbReference>
<evidence type="ECO:0000256" key="3">
    <source>
        <dbReference type="ARBA" id="ARBA00012438"/>
    </source>
</evidence>
<dbReference type="Gene3D" id="3.30.565.10">
    <property type="entry name" value="Histidine kinase-like ATPase, C-terminal domain"/>
    <property type="match status" value="1"/>
</dbReference>
<evidence type="ECO:0000313" key="17">
    <source>
        <dbReference type="EMBL" id="PQD95321.1"/>
    </source>
</evidence>
<dbReference type="SMART" id="SM00388">
    <property type="entry name" value="HisKA"/>
    <property type="match status" value="1"/>
</dbReference>
<dbReference type="InterPro" id="IPR050428">
    <property type="entry name" value="TCS_sensor_his_kinase"/>
</dbReference>
<dbReference type="SUPFAM" id="SSF47384">
    <property type="entry name" value="Homodimeric domain of signal transducing histidine kinase"/>
    <property type="match status" value="1"/>
</dbReference>
<dbReference type="InterPro" id="IPR003660">
    <property type="entry name" value="HAMP_dom"/>
</dbReference>
<dbReference type="GO" id="GO:0000155">
    <property type="term" value="F:phosphorelay sensor kinase activity"/>
    <property type="evidence" value="ECO:0007669"/>
    <property type="project" value="InterPro"/>
</dbReference>
<dbReference type="CDD" id="cd06225">
    <property type="entry name" value="HAMP"/>
    <property type="match status" value="1"/>
</dbReference>
<evidence type="ECO:0000259" key="16">
    <source>
        <dbReference type="PROSITE" id="PS50885"/>
    </source>
</evidence>
<organism evidence="17 18">
    <name type="scientific">Pradoshia eiseniae</name>
    <dbReference type="NCBI Taxonomy" id="2064768"/>
    <lineage>
        <taxon>Bacteria</taxon>
        <taxon>Bacillati</taxon>
        <taxon>Bacillota</taxon>
        <taxon>Bacilli</taxon>
        <taxon>Bacillales</taxon>
        <taxon>Bacillaceae</taxon>
        <taxon>Pradoshia</taxon>
    </lineage>
</organism>
<dbReference type="SMART" id="SM00387">
    <property type="entry name" value="HATPase_c"/>
    <property type="match status" value="1"/>
</dbReference>
<dbReference type="InterPro" id="IPR036097">
    <property type="entry name" value="HisK_dim/P_sf"/>
</dbReference>
<comment type="catalytic activity">
    <reaction evidence="1">
        <text>ATP + protein L-histidine = ADP + protein N-phospho-L-histidine.</text>
        <dbReference type="EC" id="2.7.13.3"/>
    </reaction>
</comment>
<gene>
    <name evidence="17" type="ORF">CYL18_10700</name>
</gene>
<dbReference type="SUPFAM" id="SSF55874">
    <property type="entry name" value="ATPase domain of HSP90 chaperone/DNA topoisomerase II/histidine kinase"/>
    <property type="match status" value="1"/>
</dbReference>
<feature type="transmembrane region" description="Helical" evidence="14">
    <location>
        <begin position="21"/>
        <end position="44"/>
    </location>
</feature>
<dbReference type="Gene3D" id="1.10.287.130">
    <property type="match status" value="1"/>
</dbReference>
<proteinExistence type="predicted"/>
<dbReference type="Proteomes" id="UP000239663">
    <property type="component" value="Unassembled WGS sequence"/>
</dbReference>
<feature type="domain" description="Histidine kinase" evidence="15">
    <location>
        <begin position="263"/>
        <end position="480"/>
    </location>
</feature>
<dbReference type="EC" id="2.7.13.3" evidence="3"/>
<keyword evidence="10" id="KW-0067">ATP-binding</keyword>
<dbReference type="InterPro" id="IPR004358">
    <property type="entry name" value="Sig_transdc_His_kin-like_C"/>
</dbReference>
<evidence type="ECO:0000256" key="10">
    <source>
        <dbReference type="ARBA" id="ARBA00022840"/>
    </source>
</evidence>
<evidence type="ECO:0000256" key="2">
    <source>
        <dbReference type="ARBA" id="ARBA00004651"/>
    </source>
</evidence>
<evidence type="ECO:0000256" key="7">
    <source>
        <dbReference type="ARBA" id="ARBA00022692"/>
    </source>
</evidence>
<dbReference type="CDD" id="cd00082">
    <property type="entry name" value="HisKA"/>
    <property type="match status" value="1"/>
</dbReference>
<evidence type="ECO:0000256" key="14">
    <source>
        <dbReference type="SAM" id="Phobius"/>
    </source>
</evidence>
<dbReference type="CDD" id="cd00075">
    <property type="entry name" value="HATPase"/>
    <property type="match status" value="1"/>
</dbReference>
<keyword evidence="7 14" id="KW-0812">Transmembrane</keyword>
<dbReference type="InterPro" id="IPR036890">
    <property type="entry name" value="HATPase_C_sf"/>
</dbReference>
<evidence type="ECO:0000313" key="18">
    <source>
        <dbReference type="Proteomes" id="UP000239663"/>
    </source>
</evidence>
<dbReference type="FunFam" id="1.10.287.130:FF:000001">
    <property type="entry name" value="Two-component sensor histidine kinase"/>
    <property type="match status" value="1"/>
</dbReference>
<evidence type="ECO:0000256" key="1">
    <source>
        <dbReference type="ARBA" id="ARBA00000085"/>
    </source>
</evidence>
<comment type="caution">
    <text evidence="17">The sequence shown here is derived from an EMBL/GenBank/DDBJ whole genome shotgun (WGS) entry which is preliminary data.</text>
</comment>
<dbReference type="InterPro" id="IPR003661">
    <property type="entry name" value="HisK_dim/P_dom"/>
</dbReference>
<dbReference type="PROSITE" id="PS50885">
    <property type="entry name" value="HAMP"/>
    <property type="match status" value="1"/>
</dbReference>
<accession>A0A2S7MZR2</accession>
<keyword evidence="13 14" id="KW-0472">Membrane</keyword>
<dbReference type="GO" id="GO:0005524">
    <property type="term" value="F:ATP binding"/>
    <property type="evidence" value="ECO:0007669"/>
    <property type="project" value="UniProtKB-KW"/>
</dbReference>
<reference evidence="17 18" key="1">
    <citation type="submission" date="2017-12" db="EMBL/GenBank/DDBJ databases">
        <title>Taxonomic description and draft genome of Pradoshia cofamensis Gen. nov., sp. nov., a thermotolerant bacillale isolated from anterior gut of earthworm Eisenia fetida.</title>
        <authorList>
            <person name="Saha T."/>
            <person name="Chakraborty R."/>
        </authorList>
    </citation>
    <scope>NUCLEOTIDE SEQUENCE [LARGE SCALE GENOMIC DNA]</scope>
    <source>
        <strain evidence="17 18">EAG3</strain>
    </source>
</reference>
<dbReference type="Pfam" id="PF00512">
    <property type="entry name" value="HisKA"/>
    <property type="match status" value="1"/>
</dbReference>
<dbReference type="Pfam" id="PF00672">
    <property type="entry name" value="HAMP"/>
    <property type="match status" value="1"/>
</dbReference>
<keyword evidence="6" id="KW-0808">Transferase</keyword>